<evidence type="ECO:0000256" key="2">
    <source>
        <dbReference type="SAM" id="MobiDB-lite"/>
    </source>
</evidence>
<dbReference type="EMBL" id="PYDT01000010">
    <property type="protein sequence ID" value="THU47947.1"/>
    <property type="molecule type" value="Genomic_DNA"/>
</dbReference>
<evidence type="ECO:0000259" key="3">
    <source>
        <dbReference type="Pfam" id="PF24851"/>
    </source>
</evidence>
<feature type="compositionally biased region" description="Basic and acidic residues" evidence="2">
    <location>
        <begin position="502"/>
        <end position="520"/>
    </location>
</feature>
<keyword evidence="5" id="KW-1185">Reference proteome</keyword>
<proteinExistence type="predicted"/>
<evidence type="ECO:0000256" key="1">
    <source>
        <dbReference type="SAM" id="Coils"/>
    </source>
</evidence>
<dbReference type="PANTHER" id="PTHR35766:SF1">
    <property type="entry name" value="OS08G0543600 PROTEIN"/>
    <property type="match status" value="1"/>
</dbReference>
<dbReference type="PANTHER" id="PTHR35766">
    <property type="entry name" value="OS08G0543600 PROTEIN"/>
    <property type="match status" value="1"/>
</dbReference>
<comment type="caution">
    <text evidence="4">The sequence shown here is derived from an EMBL/GenBank/DDBJ whole genome shotgun (WGS) entry which is preliminary data.</text>
</comment>
<keyword evidence="1" id="KW-0175">Coiled coil</keyword>
<dbReference type="AlphaFoldDB" id="A0A4S8IHX5"/>
<feature type="region of interest" description="Disordered" evidence="2">
    <location>
        <begin position="471"/>
        <end position="558"/>
    </location>
</feature>
<dbReference type="Proteomes" id="UP000317650">
    <property type="component" value="Chromosome 9"/>
</dbReference>
<dbReference type="Pfam" id="PF24851">
    <property type="entry name" value="DUF7725"/>
    <property type="match status" value="1"/>
</dbReference>
<evidence type="ECO:0000313" key="5">
    <source>
        <dbReference type="Proteomes" id="UP000317650"/>
    </source>
</evidence>
<gene>
    <name evidence="4" type="ORF">C4D60_Mb09t21050</name>
</gene>
<dbReference type="STRING" id="52838.A0A4S8IHX5"/>
<reference evidence="4 5" key="1">
    <citation type="journal article" date="2019" name="Nat. Plants">
        <title>Genome sequencing of Musa balbisiana reveals subgenome evolution and function divergence in polyploid bananas.</title>
        <authorList>
            <person name="Yao X."/>
        </authorList>
    </citation>
    <scope>NUCLEOTIDE SEQUENCE [LARGE SCALE GENOMIC DNA]</scope>
    <source>
        <strain evidence="5">cv. DH-PKW</strain>
        <tissue evidence="4">Leaves</tissue>
    </source>
</reference>
<evidence type="ECO:0000313" key="4">
    <source>
        <dbReference type="EMBL" id="THU47947.1"/>
    </source>
</evidence>
<protein>
    <recommendedName>
        <fullName evidence="3">DUF7725 domain-containing protein</fullName>
    </recommendedName>
</protein>
<organism evidence="4 5">
    <name type="scientific">Musa balbisiana</name>
    <name type="common">Banana</name>
    <dbReference type="NCBI Taxonomy" id="52838"/>
    <lineage>
        <taxon>Eukaryota</taxon>
        <taxon>Viridiplantae</taxon>
        <taxon>Streptophyta</taxon>
        <taxon>Embryophyta</taxon>
        <taxon>Tracheophyta</taxon>
        <taxon>Spermatophyta</taxon>
        <taxon>Magnoliopsida</taxon>
        <taxon>Liliopsida</taxon>
        <taxon>Zingiberales</taxon>
        <taxon>Musaceae</taxon>
        <taxon>Musa</taxon>
    </lineage>
</organism>
<sequence>MDAAAGIDGVPSSQAARKEWQAVIEHSFGNNGGEVKSEQSAERTVYEKLQEITKQREGLQQMEIDLRAKAIGRSDMLKVQNSFEVQLKEHRDMNANLKEKLHKREKHILELEMKLKESDRELDAMKFDTEAAWAKDDLLREQNKELATFRREHDNSAAEKAQLLNQIRDLHDHIQEKDSQILALQEQNRVAQETILFKDEQLRETQAWVSRVQEMDALRSSTNQSLQTELRQRIEQFNQYWIGFQRQFVEMEHHHMKTIQQLQRDLAEVNEKNGMHKDGSCPTYENSTYSSSSYNGNLINVKDGGKSNGHLEFTSNGGEDRSSSFVSAANLSTKIDQAPGVPVVPSSIVSMNAFIPPGQMTTMHTYAMNPQSVQQPVAVANSPFLQSHMGHLQSVPIVPTQLHWQNQQTVPDISEMPSQSKHPESQTEQDLLRSDIHYSSNLPGEIQMVHPDHLNSHRDLQQMSGLSCSVSSEEVQVLESNSDQYSATQQTQGTSDAPSHLDFAKEFDPPEMTNEPRVKDLTAAGNQSQEQVLESGKQWPTSSIMLSTRQSSSSVSLNDTKESAVTAALVSSISMPGKPPSESNLLDERSLLACIVRAIPAGSDGRIRISTTLPNRLGRMLAPLRWHHYKKHYGKLDDFVAHHPELFVIEGDFIHLREGAQQIISATAAVAKVAAASASSVPYVSLFPSVAVTPVAQISRRKRVQSLESEVVNSKTFADGASVIDAGDSSDDCTQILIRQDQKPNGVSFNIIQGLSDVKISSKLKNVQEANGIPSDFKTGHSSVHFTVENATNLDRTVYLLRRSNS</sequence>
<feature type="compositionally biased region" description="Low complexity" evidence="2">
    <location>
        <begin position="471"/>
        <end position="482"/>
    </location>
</feature>
<accession>A0A4S8IHX5</accession>
<name>A0A4S8IHX5_MUSBA</name>
<dbReference type="InterPro" id="IPR056142">
    <property type="entry name" value="DUF7725"/>
</dbReference>
<feature type="compositionally biased region" description="Polar residues" evidence="2">
    <location>
        <begin position="483"/>
        <end position="497"/>
    </location>
</feature>
<feature type="domain" description="DUF7725" evidence="3">
    <location>
        <begin position="585"/>
        <end position="657"/>
    </location>
</feature>
<feature type="compositionally biased region" description="Polar residues" evidence="2">
    <location>
        <begin position="524"/>
        <end position="550"/>
    </location>
</feature>
<feature type="coiled-coil region" evidence="1">
    <location>
        <begin position="80"/>
        <end position="194"/>
    </location>
</feature>